<feature type="chain" id="PRO_5014676065" evidence="1">
    <location>
        <begin position="17"/>
        <end position="115"/>
    </location>
</feature>
<feature type="signal peptide" evidence="1">
    <location>
        <begin position="1"/>
        <end position="16"/>
    </location>
</feature>
<name>A0A2M4DE84_ANODA</name>
<dbReference type="AlphaFoldDB" id="A0A2M4DE84"/>
<keyword evidence="1" id="KW-0732">Signal</keyword>
<accession>A0A2M4DE84</accession>
<evidence type="ECO:0000256" key="1">
    <source>
        <dbReference type="SAM" id="SignalP"/>
    </source>
</evidence>
<sequence length="115" mass="13005">MFTTTIFLLLIGRITASSNDTLLCVHSLIHRDGGSIFNEYFVCEPLHCLSFRPECTAGVARCTDNDRSHHQQHTNSTLASEQRRKFCSRFFFCVYSHCRPVVSSGYEATISFGGF</sequence>
<evidence type="ECO:0000313" key="2">
    <source>
        <dbReference type="EMBL" id="MBW75448.1"/>
    </source>
</evidence>
<reference evidence="2" key="1">
    <citation type="submission" date="2018-01" db="EMBL/GenBank/DDBJ databases">
        <title>An insight into the sialome of Amazonian anophelines.</title>
        <authorList>
            <person name="Ribeiro J.M."/>
            <person name="Scarpassa V."/>
            <person name="Calvo E."/>
        </authorList>
    </citation>
    <scope>NUCLEOTIDE SEQUENCE</scope>
</reference>
<dbReference type="EMBL" id="GGFL01011270">
    <property type="protein sequence ID" value="MBW75448.1"/>
    <property type="molecule type" value="Transcribed_RNA"/>
</dbReference>
<proteinExistence type="predicted"/>
<protein>
    <submittedName>
        <fullName evidence="2">Putative secreted protein</fullName>
    </submittedName>
</protein>
<organism evidence="2">
    <name type="scientific">Anopheles darlingi</name>
    <name type="common">Mosquito</name>
    <dbReference type="NCBI Taxonomy" id="43151"/>
    <lineage>
        <taxon>Eukaryota</taxon>
        <taxon>Metazoa</taxon>
        <taxon>Ecdysozoa</taxon>
        <taxon>Arthropoda</taxon>
        <taxon>Hexapoda</taxon>
        <taxon>Insecta</taxon>
        <taxon>Pterygota</taxon>
        <taxon>Neoptera</taxon>
        <taxon>Endopterygota</taxon>
        <taxon>Diptera</taxon>
        <taxon>Nematocera</taxon>
        <taxon>Culicoidea</taxon>
        <taxon>Culicidae</taxon>
        <taxon>Anophelinae</taxon>
        <taxon>Anopheles</taxon>
    </lineage>
</organism>